<dbReference type="STRING" id="985665.HPL003_18725"/>
<evidence type="ECO:0000313" key="1">
    <source>
        <dbReference type="EMBL" id="AET60487.1"/>
    </source>
</evidence>
<proteinExistence type="predicted"/>
<sequence>MAQLGRNDLCHCGSGKKYKKCCLDQDQQTERNATGHDQQLKGDSSPEDMAAYAESSERLTNLIHKLDWPSNAQYELTEELFKKLYAEYDMKSRIVRSCLVGTLMIWNDFCKIKKPAFRKAGGYKAAIEYFFVTDFGGFSTQSELAAKHKVSVSSLSTNLRKLEDFFEEYVGQLSQGSSDMQAEHTGLLAYSDLEHEAMLANIQRLVESQELNSPEELEKFLAKQLNNPEAFKIRSPESNEDKAYELLMKAEKESSSAKQIKLVQQALKLDPNNSDALLLLAQLSTDISEAIKLSESAMNFAQKELGEPFFKENKGYFWGLSETRLYMRATNLHADLLYTSGRISAACEQYEVLLELNPNDNQGIRYSLLKCYLELERLDQAERIFKSYENEISTEFQYNQLVLEYLKSGYSARLPLLYKRARKQNQHVLAFLLGKKSMPATRPDYMTPGDQNDAVNYFSTHEALWYKLYGLTEWISKQKQ</sequence>
<reference evidence="1 2" key="3">
    <citation type="journal article" date="2012" name="J. Bacteriol.">
        <title>Genome Sequence of Paenibacillus terrae HPL-003, a Xylanase-Producing Bacterium Isolated from Soil Found in Forest Residue.</title>
        <authorList>
            <person name="Shin S.H."/>
            <person name="Kim S."/>
            <person name="Kim J.Y."/>
            <person name="Song H.Y."/>
            <person name="Cho S.J."/>
            <person name="Kim D.R."/>
            <person name="Lee K.I."/>
            <person name="Lim H.K."/>
            <person name="Park N.J."/>
            <person name="Hwang I.T."/>
            <person name="Yang K.S."/>
        </authorList>
    </citation>
    <scope>NUCLEOTIDE SEQUENCE [LARGE SCALE GENOMIC DNA]</scope>
    <source>
        <strain evidence="1 2">HPL-003</strain>
    </source>
</reference>
<dbReference type="RefSeq" id="WP_014281188.1">
    <property type="nucleotide sequence ID" value="NC_016641.1"/>
</dbReference>
<evidence type="ECO:0000313" key="2">
    <source>
        <dbReference type="Proteomes" id="UP000005876"/>
    </source>
</evidence>
<dbReference type="Pfam" id="PF02810">
    <property type="entry name" value="SEC-C"/>
    <property type="match status" value="1"/>
</dbReference>
<gene>
    <name evidence="1" type="ordered locus">HPL003_18725</name>
</gene>
<dbReference type="eggNOG" id="COG3012">
    <property type="taxonomic scope" value="Bacteria"/>
</dbReference>
<reference evidence="2" key="1">
    <citation type="submission" date="2011-11" db="EMBL/GenBank/DDBJ databases">
        <title>Complete sequence of Paenibacillus terrae HPL-003.</title>
        <authorList>
            <person name="Shin S.H."/>
            <person name="Kim S."/>
            <person name="Kim J.Y."/>
        </authorList>
    </citation>
    <scope>NUCLEOTIDE SEQUENCE [LARGE SCALE GENOMIC DNA]</scope>
    <source>
        <strain evidence="2">HPL-003</strain>
    </source>
</reference>
<dbReference type="EMBL" id="CP003107">
    <property type="protein sequence ID" value="AET60487.1"/>
    <property type="molecule type" value="Genomic_DNA"/>
</dbReference>
<dbReference type="Proteomes" id="UP000005876">
    <property type="component" value="Chromosome"/>
</dbReference>
<accession>G7W4T7</accession>
<dbReference type="SUPFAM" id="SSF48452">
    <property type="entry name" value="TPR-like"/>
    <property type="match status" value="1"/>
</dbReference>
<dbReference type="HOGENOM" id="CLU_611018_0_0_9"/>
<dbReference type="AlphaFoldDB" id="G7W4T7"/>
<organism evidence="1 2">
    <name type="scientific">Paenibacillus terrae (strain HPL-003)</name>
    <dbReference type="NCBI Taxonomy" id="985665"/>
    <lineage>
        <taxon>Bacteria</taxon>
        <taxon>Bacillati</taxon>
        <taxon>Bacillota</taxon>
        <taxon>Bacilli</taxon>
        <taxon>Bacillales</taxon>
        <taxon>Paenibacillaceae</taxon>
        <taxon>Paenibacillus</taxon>
    </lineage>
</organism>
<dbReference type="InterPro" id="IPR004027">
    <property type="entry name" value="SEC_C_motif"/>
</dbReference>
<dbReference type="Gene3D" id="3.10.450.50">
    <property type="match status" value="1"/>
</dbReference>
<protein>
    <recommendedName>
        <fullName evidence="3">Tetratricopeptide repeat protein</fullName>
    </recommendedName>
</protein>
<reference key="2">
    <citation type="submission" date="2011-11" db="EMBL/GenBank/DDBJ databases">
        <authorList>
            <person name="Shin S.H."/>
            <person name="Kim S."/>
            <person name="Kim J.Y."/>
        </authorList>
    </citation>
    <scope>NUCLEOTIDE SEQUENCE</scope>
    <source>
        <strain>HPL-003</strain>
    </source>
</reference>
<name>G7W4T7_PAETH</name>
<dbReference type="KEGG" id="pta:HPL003_18725"/>
<evidence type="ECO:0008006" key="3">
    <source>
        <dbReference type="Google" id="ProtNLM"/>
    </source>
</evidence>
<dbReference type="Gene3D" id="1.25.40.10">
    <property type="entry name" value="Tetratricopeptide repeat domain"/>
    <property type="match status" value="1"/>
</dbReference>
<dbReference type="SUPFAM" id="SSF103642">
    <property type="entry name" value="Sec-C motif"/>
    <property type="match status" value="1"/>
</dbReference>
<dbReference type="InterPro" id="IPR011990">
    <property type="entry name" value="TPR-like_helical_dom_sf"/>
</dbReference>
<dbReference type="eggNOG" id="COG0457">
    <property type="taxonomic scope" value="Bacteria"/>
</dbReference>
<dbReference type="OrthoDB" id="6399948at2"/>